<dbReference type="EMBL" id="BAABBI010000001">
    <property type="protein sequence ID" value="GAA3773992.1"/>
    <property type="molecule type" value="Genomic_DNA"/>
</dbReference>
<gene>
    <name evidence="2" type="ORF">GCM10022271_02570</name>
</gene>
<dbReference type="Pfam" id="PF00462">
    <property type="entry name" value="Glutaredoxin"/>
    <property type="match status" value="1"/>
</dbReference>
<dbReference type="InterPro" id="IPR002109">
    <property type="entry name" value="Glutaredoxin"/>
</dbReference>
<dbReference type="InterPro" id="IPR036249">
    <property type="entry name" value="Thioredoxin-like_sf"/>
</dbReference>
<feature type="domain" description="Glutaredoxin" evidence="1">
    <location>
        <begin position="4"/>
        <end position="63"/>
    </location>
</feature>
<sequence length="79" mass="9545">MKQIKLYGSSQCHKTQYYKTFFETRNLNYAFLDVKKNTEFASELRNLYQNEGLHFPTILVEGKRLRNPNDKELIKWLNK</sequence>
<dbReference type="Gene3D" id="3.40.30.10">
    <property type="entry name" value="Glutaredoxin"/>
    <property type="match status" value="1"/>
</dbReference>
<accession>A0ABP7GTL8</accession>
<evidence type="ECO:0000259" key="1">
    <source>
        <dbReference type="Pfam" id="PF00462"/>
    </source>
</evidence>
<organism evidence="2 3">
    <name type="scientific">Corallibacter vietnamensis</name>
    <dbReference type="NCBI Taxonomy" id="904130"/>
    <lineage>
        <taxon>Bacteria</taxon>
        <taxon>Pseudomonadati</taxon>
        <taxon>Bacteroidota</taxon>
        <taxon>Flavobacteriia</taxon>
        <taxon>Flavobacteriales</taxon>
        <taxon>Flavobacteriaceae</taxon>
        <taxon>Corallibacter</taxon>
    </lineage>
</organism>
<reference evidence="3" key="1">
    <citation type="journal article" date="2019" name="Int. J. Syst. Evol. Microbiol.">
        <title>The Global Catalogue of Microorganisms (GCM) 10K type strain sequencing project: providing services to taxonomists for standard genome sequencing and annotation.</title>
        <authorList>
            <consortium name="The Broad Institute Genomics Platform"/>
            <consortium name="The Broad Institute Genome Sequencing Center for Infectious Disease"/>
            <person name="Wu L."/>
            <person name="Ma J."/>
        </authorList>
    </citation>
    <scope>NUCLEOTIDE SEQUENCE [LARGE SCALE GENOMIC DNA]</scope>
    <source>
        <strain evidence="3">JCM 17525</strain>
    </source>
</reference>
<evidence type="ECO:0000313" key="3">
    <source>
        <dbReference type="Proteomes" id="UP001501456"/>
    </source>
</evidence>
<comment type="caution">
    <text evidence="2">The sequence shown here is derived from an EMBL/GenBank/DDBJ whole genome shotgun (WGS) entry which is preliminary data.</text>
</comment>
<name>A0ABP7GTL8_9FLAO</name>
<proteinExistence type="predicted"/>
<protein>
    <recommendedName>
        <fullName evidence="1">Glutaredoxin domain-containing protein</fullName>
    </recommendedName>
</protein>
<dbReference type="RefSeq" id="WP_344726253.1">
    <property type="nucleotide sequence ID" value="NZ_BAABBI010000001.1"/>
</dbReference>
<dbReference type="SUPFAM" id="SSF52833">
    <property type="entry name" value="Thioredoxin-like"/>
    <property type="match status" value="1"/>
</dbReference>
<evidence type="ECO:0000313" key="2">
    <source>
        <dbReference type="EMBL" id="GAA3773992.1"/>
    </source>
</evidence>
<dbReference type="Proteomes" id="UP001501456">
    <property type="component" value="Unassembled WGS sequence"/>
</dbReference>
<keyword evidence="3" id="KW-1185">Reference proteome</keyword>